<organism evidence="2 3">
    <name type="scientific">Rhizocola hellebori</name>
    <dbReference type="NCBI Taxonomy" id="1392758"/>
    <lineage>
        <taxon>Bacteria</taxon>
        <taxon>Bacillati</taxon>
        <taxon>Actinomycetota</taxon>
        <taxon>Actinomycetes</taxon>
        <taxon>Micromonosporales</taxon>
        <taxon>Micromonosporaceae</taxon>
        <taxon>Rhizocola</taxon>
    </lineage>
</organism>
<feature type="transmembrane region" description="Helical" evidence="1">
    <location>
        <begin position="313"/>
        <end position="330"/>
    </location>
</feature>
<sequence>MTLPVRAALVVLGAVAAFFGYFGMAKSMPINADGASNALQAWDMLHGNPILRGWTVTDVSFYSTELIQYALIELIYGFGEDTFRIAAAMTYTLLVILAAALAKGKTTGLTAFVRMGIAVAIIALPMPGTAFFVAFGGPNHLGTGVPLLLTWLVLDKAVSRKWLPILIGLMLAWGQIADPLVLFIGVLPLALVGFYRAIRARDWKGLDAQLVVAAVLSVPLGQGTLKLITALGGFGAHKPPTDFAPPAKWLGHLRLLADVMTVNFGGYLPDMNSPTDYLVAILRLAGLGLALAAVGVTIFSLLRKPLGDRVSQILAVAILINLAAFIASTLPTDLMSARQVAVVLPMGAALAGRVCAGWFPPRRAALPLAAVLALFSVVFVFNSFTPPYPEPKREIVAWLESKHLTHGLGSYWNANDLTLIAGGNVVVAPITGGDEIKGYRWESDAAWYDPALHDARFLILDTARPGYGTLAAADRQFGTPIDRQDFGQFTVLVYDHNLLANLKAECGTGIAPSMSACPPH</sequence>
<dbReference type="EMBL" id="BONY01000156">
    <property type="protein sequence ID" value="GIH11704.1"/>
    <property type="molecule type" value="Genomic_DNA"/>
</dbReference>
<protein>
    <submittedName>
        <fullName evidence="2">Uncharacterized protein</fullName>
    </submittedName>
</protein>
<name>A0A8J3QKX6_9ACTN</name>
<feature type="transmembrane region" description="Helical" evidence="1">
    <location>
        <begin position="180"/>
        <end position="198"/>
    </location>
</feature>
<feature type="transmembrane region" description="Helical" evidence="1">
    <location>
        <begin position="7"/>
        <end position="24"/>
    </location>
</feature>
<comment type="caution">
    <text evidence="2">The sequence shown here is derived from an EMBL/GenBank/DDBJ whole genome shotgun (WGS) entry which is preliminary data.</text>
</comment>
<feature type="transmembrane region" description="Helical" evidence="1">
    <location>
        <begin position="111"/>
        <end position="135"/>
    </location>
</feature>
<gene>
    <name evidence="2" type="ORF">Rhe02_97710</name>
</gene>
<dbReference type="RefSeq" id="WP_203915426.1">
    <property type="nucleotide sequence ID" value="NZ_BONY01000156.1"/>
</dbReference>
<feature type="transmembrane region" description="Helical" evidence="1">
    <location>
        <begin position="365"/>
        <end position="384"/>
    </location>
</feature>
<dbReference type="Proteomes" id="UP000612899">
    <property type="component" value="Unassembled WGS sequence"/>
</dbReference>
<accession>A0A8J3QKX6</accession>
<evidence type="ECO:0000256" key="1">
    <source>
        <dbReference type="SAM" id="Phobius"/>
    </source>
</evidence>
<reference evidence="2" key="1">
    <citation type="submission" date="2021-01" db="EMBL/GenBank/DDBJ databases">
        <title>Whole genome shotgun sequence of Rhizocola hellebori NBRC 109834.</title>
        <authorList>
            <person name="Komaki H."/>
            <person name="Tamura T."/>
        </authorList>
    </citation>
    <scope>NUCLEOTIDE SEQUENCE</scope>
    <source>
        <strain evidence="2">NBRC 109834</strain>
    </source>
</reference>
<feature type="transmembrane region" description="Helical" evidence="1">
    <location>
        <begin position="280"/>
        <end position="301"/>
    </location>
</feature>
<evidence type="ECO:0000313" key="2">
    <source>
        <dbReference type="EMBL" id="GIH11704.1"/>
    </source>
</evidence>
<keyword evidence="3" id="KW-1185">Reference proteome</keyword>
<dbReference type="AlphaFoldDB" id="A0A8J3QKX6"/>
<keyword evidence="1" id="KW-1133">Transmembrane helix</keyword>
<keyword evidence="1" id="KW-0472">Membrane</keyword>
<evidence type="ECO:0000313" key="3">
    <source>
        <dbReference type="Proteomes" id="UP000612899"/>
    </source>
</evidence>
<feature type="transmembrane region" description="Helical" evidence="1">
    <location>
        <begin position="83"/>
        <end position="102"/>
    </location>
</feature>
<feature type="transmembrane region" description="Helical" evidence="1">
    <location>
        <begin position="342"/>
        <end position="359"/>
    </location>
</feature>
<keyword evidence="1" id="KW-0812">Transmembrane</keyword>
<proteinExistence type="predicted"/>
<feature type="transmembrane region" description="Helical" evidence="1">
    <location>
        <begin position="210"/>
        <end position="229"/>
    </location>
</feature>